<evidence type="ECO:0000256" key="2">
    <source>
        <dbReference type="ARBA" id="ARBA00022475"/>
    </source>
</evidence>
<reference evidence="10 11" key="1">
    <citation type="submission" date="2019-06" db="EMBL/GenBank/DDBJ databases">
        <title>Sequencing the genomes of 1000 actinobacteria strains.</title>
        <authorList>
            <person name="Klenk H.-P."/>
        </authorList>
    </citation>
    <scope>NUCLEOTIDE SEQUENCE [LARGE SCALE GENOMIC DNA]</scope>
    <source>
        <strain evidence="10 11">DSM 25218</strain>
    </source>
</reference>
<keyword evidence="11" id="KW-1185">Reference proteome</keyword>
<evidence type="ECO:0000256" key="6">
    <source>
        <dbReference type="ARBA" id="ARBA00038076"/>
    </source>
</evidence>
<dbReference type="GO" id="GO:0005886">
    <property type="term" value="C:plasma membrane"/>
    <property type="evidence" value="ECO:0007669"/>
    <property type="project" value="UniProtKB-SubCell"/>
</dbReference>
<evidence type="ECO:0000313" key="11">
    <source>
        <dbReference type="Proteomes" id="UP000320209"/>
    </source>
</evidence>
<feature type="transmembrane region" description="Helical" evidence="7">
    <location>
        <begin position="394"/>
        <end position="420"/>
    </location>
</feature>
<feature type="transmembrane region" description="Helical" evidence="7">
    <location>
        <begin position="275"/>
        <end position="297"/>
    </location>
</feature>
<feature type="domain" description="MacB-like periplasmic core" evidence="9">
    <location>
        <begin position="19"/>
        <end position="183"/>
    </location>
</feature>
<feature type="transmembrane region" description="Helical" evidence="7">
    <location>
        <begin position="317"/>
        <end position="337"/>
    </location>
</feature>
<evidence type="ECO:0000313" key="10">
    <source>
        <dbReference type="EMBL" id="TQL67887.1"/>
    </source>
</evidence>
<feature type="transmembrane region" description="Helical" evidence="7">
    <location>
        <begin position="367"/>
        <end position="388"/>
    </location>
</feature>
<feature type="transmembrane region" description="Helical" evidence="7">
    <location>
        <begin position="756"/>
        <end position="776"/>
    </location>
</feature>
<accession>A0A543A5R3</accession>
<keyword evidence="4 7" id="KW-1133">Transmembrane helix</keyword>
<dbReference type="Pfam" id="PF12704">
    <property type="entry name" value="MacB_PCD"/>
    <property type="match status" value="1"/>
</dbReference>
<keyword evidence="5 7" id="KW-0472">Membrane</keyword>
<evidence type="ECO:0000256" key="1">
    <source>
        <dbReference type="ARBA" id="ARBA00004651"/>
    </source>
</evidence>
<protein>
    <submittedName>
        <fullName evidence="10">Putative ABC transport system permease protein</fullName>
    </submittedName>
</protein>
<evidence type="ECO:0000259" key="9">
    <source>
        <dbReference type="Pfam" id="PF12704"/>
    </source>
</evidence>
<dbReference type="OrthoDB" id="9780560at2"/>
<feature type="domain" description="ABC3 transporter permease C-terminal" evidence="8">
    <location>
        <begin position="667"/>
        <end position="786"/>
    </location>
</feature>
<feature type="transmembrane region" description="Helical" evidence="7">
    <location>
        <begin position="711"/>
        <end position="736"/>
    </location>
</feature>
<organism evidence="10 11">
    <name type="scientific">Nocardioides albertanoniae</name>
    <dbReference type="NCBI Taxonomy" id="1175486"/>
    <lineage>
        <taxon>Bacteria</taxon>
        <taxon>Bacillati</taxon>
        <taxon>Actinomycetota</taxon>
        <taxon>Actinomycetes</taxon>
        <taxon>Propionibacteriales</taxon>
        <taxon>Nocardioidaceae</taxon>
        <taxon>Nocardioides</taxon>
    </lineage>
</organism>
<dbReference type="InterPro" id="IPR025857">
    <property type="entry name" value="MacB_PCD"/>
</dbReference>
<sequence length="793" mass="82404">MRTVLFASLRTYARRYAAAVVAVVAAVALIVVTNALTTATKSGLQAGLDDPFENAAGGIQRPSDETVESYVEQGGWPMATSFQPVRTETKQVGDQVSVGTVSTEKRWQWQSLESGRFPTGPGEAVADAAAAEAQKVSVGDTIRVGSGTKALELTVVGLVDAPSMWSSNLYVTWPQMQEWNGAYVPMLLTASTGSADDGWKASGALVDELQKQLNNEIDVIAYMVLIFAAIALFVSVLVITNTFTILFAQRMRDFALLRAMGATKRQVLRSVRREALALGVMASLAGLVVGTLLGWGIVAVVSRFAENAPLGEVSYEWPWLVGAAAIGILTTLVASWLPTRRLMRLSPLAALRPQEGFEARGAGRIRLGLGVAVLLVGVAMILLAMVLAEGFAGLLAVMAGGSIAFVGVMLLGPALVPGLVRLVGHGLARLVGTPAKLASANAGRNPKRTAATAASLLVGVTLTTGVLTGMNTIRGAVSDDMERQHPIDAVLQSGAEPIAADALRDVKKVDGVADAVAVPGAMPSIEPVGKGESAPMPLPVVAPPASDVPLQKVSVEPGTIVLGYEAADELVDGDKVRLTLEGRSTTVKVAFADVDGAARISAATLAELTQDPKTYAIWVRATDNADPEELGGALSATLPDADLANGKADRAWVELQLDVMTWSVVGLLAISVLIALAGIANTLGLSVLERGREHALLRALGLTRRQLRRTLAAEAVLLSAVAAVVGTVLGVFIAWGGSEVLLSEVLSTGAQFDPPVLQLIGVVVVAGLAGLVSCVVPSRRATKVSPAEGLALD</sequence>
<comment type="similarity">
    <text evidence="6">Belongs to the ABC-4 integral membrane protein family.</text>
</comment>
<evidence type="ECO:0000259" key="8">
    <source>
        <dbReference type="Pfam" id="PF02687"/>
    </source>
</evidence>
<keyword evidence="2" id="KW-1003">Cell membrane</keyword>
<dbReference type="AlphaFoldDB" id="A0A543A5R3"/>
<dbReference type="EMBL" id="VFOV01000001">
    <property type="protein sequence ID" value="TQL67887.1"/>
    <property type="molecule type" value="Genomic_DNA"/>
</dbReference>
<gene>
    <name evidence="10" type="ORF">FB381_1775</name>
</gene>
<feature type="transmembrane region" description="Helical" evidence="7">
    <location>
        <begin position="453"/>
        <end position="473"/>
    </location>
</feature>
<dbReference type="PANTHER" id="PTHR30572:SF4">
    <property type="entry name" value="ABC TRANSPORTER PERMEASE YTRF"/>
    <property type="match status" value="1"/>
</dbReference>
<evidence type="ECO:0000256" key="5">
    <source>
        <dbReference type="ARBA" id="ARBA00023136"/>
    </source>
</evidence>
<feature type="domain" description="ABC3 transporter permease C-terminal" evidence="8">
    <location>
        <begin position="226"/>
        <end position="347"/>
    </location>
</feature>
<evidence type="ECO:0000256" key="7">
    <source>
        <dbReference type="SAM" id="Phobius"/>
    </source>
</evidence>
<evidence type="ECO:0000256" key="3">
    <source>
        <dbReference type="ARBA" id="ARBA00022692"/>
    </source>
</evidence>
<evidence type="ECO:0000256" key="4">
    <source>
        <dbReference type="ARBA" id="ARBA00022989"/>
    </source>
</evidence>
<feature type="transmembrane region" description="Helical" evidence="7">
    <location>
        <begin position="219"/>
        <end position="248"/>
    </location>
</feature>
<dbReference type="GO" id="GO:0022857">
    <property type="term" value="F:transmembrane transporter activity"/>
    <property type="evidence" value="ECO:0007669"/>
    <property type="project" value="TreeGrafter"/>
</dbReference>
<comment type="caution">
    <text evidence="10">The sequence shown here is derived from an EMBL/GenBank/DDBJ whole genome shotgun (WGS) entry which is preliminary data.</text>
</comment>
<dbReference type="PANTHER" id="PTHR30572">
    <property type="entry name" value="MEMBRANE COMPONENT OF TRANSPORTER-RELATED"/>
    <property type="match status" value="1"/>
</dbReference>
<dbReference type="InterPro" id="IPR050250">
    <property type="entry name" value="Macrolide_Exporter_MacB"/>
</dbReference>
<dbReference type="Pfam" id="PF02687">
    <property type="entry name" value="FtsX"/>
    <property type="match status" value="2"/>
</dbReference>
<comment type="subcellular location">
    <subcellularLocation>
        <location evidence="1">Cell membrane</location>
        <topology evidence="1">Multi-pass membrane protein</topology>
    </subcellularLocation>
</comment>
<dbReference type="RefSeq" id="WP_141779938.1">
    <property type="nucleotide sequence ID" value="NZ_VFOV01000001.1"/>
</dbReference>
<name>A0A543A5R3_9ACTN</name>
<proteinExistence type="inferred from homology"/>
<dbReference type="Proteomes" id="UP000320209">
    <property type="component" value="Unassembled WGS sequence"/>
</dbReference>
<dbReference type="InterPro" id="IPR003838">
    <property type="entry name" value="ABC3_permease_C"/>
</dbReference>
<keyword evidence="3 7" id="KW-0812">Transmembrane</keyword>
<feature type="transmembrane region" description="Helical" evidence="7">
    <location>
        <begin position="662"/>
        <end position="688"/>
    </location>
</feature>